<protein>
    <recommendedName>
        <fullName evidence="3">Methyltransferase type 11 domain-containing protein</fullName>
    </recommendedName>
</protein>
<organism evidence="1 2">
    <name type="scientific">Eucalyptus globulus</name>
    <name type="common">Tasmanian blue gum</name>
    <dbReference type="NCBI Taxonomy" id="34317"/>
    <lineage>
        <taxon>Eukaryota</taxon>
        <taxon>Viridiplantae</taxon>
        <taxon>Streptophyta</taxon>
        <taxon>Embryophyta</taxon>
        <taxon>Tracheophyta</taxon>
        <taxon>Spermatophyta</taxon>
        <taxon>Magnoliopsida</taxon>
        <taxon>eudicotyledons</taxon>
        <taxon>Gunneridae</taxon>
        <taxon>Pentapetalae</taxon>
        <taxon>rosids</taxon>
        <taxon>malvids</taxon>
        <taxon>Myrtales</taxon>
        <taxon>Myrtaceae</taxon>
        <taxon>Myrtoideae</taxon>
        <taxon>Eucalypteae</taxon>
        <taxon>Eucalyptus</taxon>
    </lineage>
</organism>
<evidence type="ECO:0000313" key="2">
    <source>
        <dbReference type="Proteomes" id="UP001634007"/>
    </source>
</evidence>
<accession>A0ABD3IW92</accession>
<proteinExistence type="predicted"/>
<dbReference type="AlphaFoldDB" id="A0ABD3IW92"/>
<sequence>VNLITVATAVHWFDIPKFYSVARRVLCKPGGVIALWTYTDMVEVNPEFERILRHLREACKPYWKPGAQYLFEEYRNLPFPFESVGLGCEGQPVQLEMPREMSFETFLSVLRTMSAVATAKQHGVDLLTDDIVKEFETA</sequence>
<dbReference type="InterPro" id="IPR029063">
    <property type="entry name" value="SAM-dependent_MTases_sf"/>
</dbReference>
<dbReference type="PANTHER" id="PTHR44575:SF8">
    <property type="entry name" value="METHYLTRANSFERASE TYPE 11 DOMAIN-CONTAINING PROTEIN"/>
    <property type="match status" value="1"/>
</dbReference>
<dbReference type="SUPFAM" id="SSF53335">
    <property type="entry name" value="S-adenosyl-L-methionine-dependent methyltransferases"/>
    <property type="match status" value="1"/>
</dbReference>
<dbReference type="EMBL" id="JBJKBG010000010">
    <property type="protein sequence ID" value="KAL3718060.1"/>
    <property type="molecule type" value="Genomic_DNA"/>
</dbReference>
<feature type="non-terminal residue" evidence="1">
    <location>
        <position position="1"/>
    </location>
</feature>
<reference evidence="1 2" key="1">
    <citation type="submission" date="2024-11" db="EMBL/GenBank/DDBJ databases">
        <title>Chromosome-level genome assembly of Eucalyptus globulus Labill. provides insights into its genome evolution.</title>
        <authorList>
            <person name="Li X."/>
        </authorList>
    </citation>
    <scope>NUCLEOTIDE SEQUENCE [LARGE SCALE GENOMIC DNA]</scope>
    <source>
        <strain evidence="1">CL2024</strain>
        <tissue evidence="1">Fresh tender leaves</tissue>
    </source>
</reference>
<evidence type="ECO:0008006" key="3">
    <source>
        <dbReference type="Google" id="ProtNLM"/>
    </source>
</evidence>
<keyword evidence="2" id="KW-1185">Reference proteome</keyword>
<dbReference type="PANTHER" id="PTHR44575">
    <property type="entry name" value="OS01G0589200 PROTEIN"/>
    <property type="match status" value="1"/>
</dbReference>
<name>A0ABD3IW92_EUCGL</name>
<comment type="caution">
    <text evidence="1">The sequence shown here is derived from an EMBL/GenBank/DDBJ whole genome shotgun (WGS) entry which is preliminary data.</text>
</comment>
<gene>
    <name evidence="1" type="ORF">ACJRO7_003235</name>
</gene>
<dbReference type="Gene3D" id="3.40.50.150">
    <property type="entry name" value="Vaccinia Virus protein VP39"/>
    <property type="match status" value="1"/>
</dbReference>
<evidence type="ECO:0000313" key="1">
    <source>
        <dbReference type="EMBL" id="KAL3718060.1"/>
    </source>
</evidence>
<dbReference type="Proteomes" id="UP001634007">
    <property type="component" value="Unassembled WGS sequence"/>
</dbReference>